<dbReference type="Proteomes" id="UP000663760">
    <property type="component" value="Chromosome 8"/>
</dbReference>
<dbReference type="EMBL" id="LR746271">
    <property type="protein sequence ID" value="CAA7401060.1"/>
    <property type="molecule type" value="Genomic_DNA"/>
</dbReference>
<proteinExistence type="predicted"/>
<dbReference type="GO" id="GO:0000428">
    <property type="term" value="C:DNA-directed RNA polymerase complex"/>
    <property type="evidence" value="ECO:0007669"/>
    <property type="project" value="UniProtKB-KW"/>
</dbReference>
<dbReference type="InterPro" id="IPR014724">
    <property type="entry name" value="RNA_pol_RPB2_OB-fold"/>
</dbReference>
<sequence length="185" mass="21364">MAWEGNDFKDAVPISEHLVLGDIYTSFHIRKYEIKAHMTKAYLLRSFDRNEIVMLGSWVETCTMLVDGRGQVIDKHEIKVGDKVAGGHGNMGSISQFLFLSRKKLGQIFECSLSLTGDLFQNRCYRVAPFDGRYEQEASRKPVFSELYEASKQRKNPWRKGKRRAQRVGEMEVWASERFDVAHIL</sequence>
<evidence type="ECO:0000256" key="5">
    <source>
        <dbReference type="ARBA" id="ARBA00023163"/>
    </source>
</evidence>
<dbReference type="GO" id="GO:0006351">
    <property type="term" value="P:DNA-templated transcription"/>
    <property type="evidence" value="ECO:0007669"/>
    <property type="project" value="InterPro"/>
</dbReference>
<accession>A0A7I8KTG1</accession>
<evidence type="ECO:0000256" key="2">
    <source>
        <dbReference type="ARBA" id="ARBA00022478"/>
    </source>
</evidence>
<keyword evidence="7" id="KW-1185">Reference proteome</keyword>
<evidence type="ECO:0000313" key="7">
    <source>
        <dbReference type="Proteomes" id="UP000663760"/>
    </source>
</evidence>
<keyword evidence="3" id="KW-0808">Transferase</keyword>
<name>A0A7I8KTG1_SPIIN</name>
<dbReference type="OrthoDB" id="5869532at2759"/>
<keyword evidence="4" id="KW-0548">Nucleotidyltransferase</keyword>
<dbReference type="EC" id="2.7.7.6" evidence="1"/>
<dbReference type="Gene3D" id="2.40.50.150">
    <property type="match status" value="1"/>
</dbReference>
<organism evidence="6 7">
    <name type="scientific">Spirodela intermedia</name>
    <name type="common">Intermediate duckweed</name>
    <dbReference type="NCBI Taxonomy" id="51605"/>
    <lineage>
        <taxon>Eukaryota</taxon>
        <taxon>Viridiplantae</taxon>
        <taxon>Streptophyta</taxon>
        <taxon>Embryophyta</taxon>
        <taxon>Tracheophyta</taxon>
        <taxon>Spermatophyta</taxon>
        <taxon>Magnoliopsida</taxon>
        <taxon>Liliopsida</taxon>
        <taxon>Araceae</taxon>
        <taxon>Lemnoideae</taxon>
        <taxon>Spirodela</taxon>
    </lineage>
</organism>
<reference evidence="6" key="1">
    <citation type="submission" date="2020-02" db="EMBL/GenBank/DDBJ databases">
        <authorList>
            <person name="Scholz U."/>
            <person name="Mascher M."/>
            <person name="Fiebig A."/>
        </authorList>
    </citation>
    <scope>NUCLEOTIDE SEQUENCE</scope>
</reference>
<protein>
    <recommendedName>
        <fullName evidence="1">DNA-directed RNA polymerase</fullName>
        <ecNumber evidence="1">2.7.7.6</ecNumber>
    </recommendedName>
</protein>
<dbReference type="InterPro" id="IPR037033">
    <property type="entry name" value="DNA-dir_RNAP_su2_hyb_sf"/>
</dbReference>
<dbReference type="AlphaFoldDB" id="A0A7I8KTG1"/>
<gene>
    <name evidence="6" type="ORF">SI8410_08011738</name>
</gene>
<evidence type="ECO:0000313" key="6">
    <source>
        <dbReference type="EMBL" id="CAA7401060.1"/>
    </source>
</evidence>
<evidence type="ECO:0000256" key="3">
    <source>
        <dbReference type="ARBA" id="ARBA00022679"/>
    </source>
</evidence>
<keyword evidence="2" id="KW-0240">DNA-directed RNA polymerase</keyword>
<dbReference type="Gene3D" id="2.40.270.10">
    <property type="entry name" value="DNA-directed RNA polymerase, subunit 2, domain 6"/>
    <property type="match status" value="1"/>
</dbReference>
<dbReference type="GO" id="GO:0003899">
    <property type="term" value="F:DNA-directed RNA polymerase activity"/>
    <property type="evidence" value="ECO:0007669"/>
    <property type="project" value="UniProtKB-EC"/>
</dbReference>
<evidence type="ECO:0000256" key="4">
    <source>
        <dbReference type="ARBA" id="ARBA00022695"/>
    </source>
</evidence>
<keyword evidence="5" id="KW-0804">Transcription</keyword>
<evidence type="ECO:0000256" key="1">
    <source>
        <dbReference type="ARBA" id="ARBA00012418"/>
    </source>
</evidence>
<dbReference type="GO" id="GO:0003677">
    <property type="term" value="F:DNA binding"/>
    <property type="evidence" value="ECO:0007669"/>
    <property type="project" value="InterPro"/>
</dbReference>
<dbReference type="SUPFAM" id="SSF64484">
    <property type="entry name" value="beta and beta-prime subunits of DNA dependent RNA-polymerase"/>
    <property type="match status" value="1"/>
</dbReference>